<evidence type="ECO:0000313" key="2">
    <source>
        <dbReference type="EMBL" id="GAA0606123.1"/>
    </source>
</evidence>
<dbReference type="Proteomes" id="UP001424441">
    <property type="component" value="Unassembled WGS sequence"/>
</dbReference>
<evidence type="ECO:0000256" key="1">
    <source>
        <dbReference type="SAM" id="Phobius"/>
    </source>
</evidence>
<accession>A0ABP3RFB8</accession>
<keyword evidence="3" id="KW-1185">Reference proteome</keyword>
<keyword evidence="1" id="KW-0812">Transmembrane</keyword>
<evidence type="ECO:0008006" key="4">
    <source>
        <dbReference type="Google" id="ProtNLM"/>
    </source>
</evidence>
<keyword evidence="1" id="KW-1133">Transmembrane helix</keyword>
<keyword evidence="1" id="KW-0472">Membrane</keyword>
<proteinExistence type="predicted"/>
<gene>
    <name evidence="2" type="ORF">GCM10008943_22170</name>
</gene>
<evidence type="ECO:0000313" key="3">
    <source>
        <dbReference type="Proteomes" id="UP001424441"/>
    </source>
</evidence>
<dbReference type="RefSeq" id="WP_343805480.1">
    <property type="nucleotide sequence ID" value="NZ_BAAADE010000003.1"/>
</dbReference>
<reference evidence="3" key="1">
    <citation type="journal article" date="2019" name="Int. J. Syst. Evol. Microbiol.">
        <title>The Global Catalogue of Microorganisms (GCM) 10K type strain sequencing project: providing services to taxonomists for standard genome sequencing and annotation.</title>
        <authorList>
            <consortium name="The Broad Institute Genomics Platform"/>
            <consortium name="The Broad Institute Genome Sequencing Center for Infectious Disease"/>
            <person name="Wu L."/>
            <person name="Ma J."/>
        </authorList>
    </citation>
    <scope>NUCLEOTIDE SEQUENCE [LARGE SCALE GENOMIC DNA]</scope>
    <source>
        <strain evidence="3">JCM 15115</strain>
    </source>
</reference>
<dbReference type="EMBL" id="BAAADE010000003">
    <property type="protein sequence ID" value="GAA0606123.1"/>
    <property type="molecule type" value="Genomic_DNA"/>
</dbReference>
<organism evidence="2 3">
    <name type="scientific">Paenochrobactrum glaciei</name>
    <dbReference type="NCBI Taxonomy" id="486407"/>
    <lineage>
        <taxon>Bacteria</taxon>
        <taxon>Pseudomonadati</taxon>
        <taxon>Pseudomonadota</taxon>
        <taxon>Alphaproteobacteria</taxon>
        <taxon>Hyphomicrobiales</taxon>
        <taxon>Brucellaceae</taxon>
        <taxon>Paenochrobactrum</taxon>
    </lineage>
</organism>
<comment type="caution">
    <text evidence="2">The sequence shown here is derived from an EMBL/GenBank/DDBJ whole genome shotgun (WGS) entry which is preliminary data.</text>
</comment>
<protein>
    <recommendedName>
        <fullName evidence="4">Transposase</fullName>
    </recommendedName>
</protein>
<name>A0ABP3RFB8_9HYPH</name>
<feature type="transmembrane region" description="Helical" evidence="1">
    <location>
        <begin position="59"/>
        <end position="80"/>
    </location>
</feature>
<sequence length="86" mass="9493">MAYTHTQGKHSGAADNRGLTWSSKLTMNGIIAEGVNEREQAIRQINAARPRTARIEREIIWAVVVLYSAIIATFAGLHLYGHFALS</sequence>